<evidence type="ECO:0008006" key="3">
    <source>
        <dbReference type="Google" id="ProtNLM"/>
    </source>
</evidence>
<organism evidence="1 2">
    <name type="scientific">Geothrix edaphica</name>
    <dbReference type="NCBI Taxonomy" id="2927976"/>
    <lineage>
        <taxon>Bacteria</taxon>
        <taxon>Pseudomonadati</taxon>
        <taxon>Acidobacteriota</taxon>
        <taxon>Holophagae</taxon>
        <taxon>Holophagales</taxon>
        <taxon>Holophagaceae</taxon>
        <taxon>Geothrix</taxon>
    </lineage>
</organism>
<name>A0ABQ5PVJ5_9BACT</name>
<comment type="caution">
    <text evidence="1">The sequence shown here is derived from an EMBL/GenBank/DDBJ whole genome shotgun (WGS) entry which is preliminary data.</text>
</comment>
<dbReference type="RefSeq" id="WP_285606693.1">
    <property type="nucleotide sequence ID" value="NZ_BSDC01000001.1"/>
</dbReference>
<evidence type="ECO:0000313" key="1">
    <source>
        <dbReference type="EMBL" id="GLH66445.1"/>
    </source>
</evidence>
<accession>A0ABQ5PVJ5</accession>
<evidence type="ECO:0000313" key="2">
    <source>
        <dbReference type="Proteomes" id="UP001165044"/>
    </source>
</evidence>
<dbReference type="EMBL" id="BSDC01000001">
    <property type="protein sequence ID" value="GLH66445.1"/>
    <property type="molecule type" value="Genomic_DNA"/>
</dbReference>
<reference evidence="1" key="1">
    <citation type="journal article" date="2023" name="Antonie Van Leeuwenhoek">
        <title>Mesoterricola silvestris gen. nov., sp. nov., Mesoterricola sediminis sp. nov., Geothrix oryzae sp. nov., Geothrix edaphica sp. nov., Geothrix rubra sp. nov., and Geothrix limicola sp. nov., six novel members of Acidobacteriota isolated from soils.</title>
        <authorList>
            <person name="Itoh H."/>
            <person name="Sugisawa Y."/>
            <person name="Mise K."/>
            <person name="Xu Z."/>
            <person name="Kuniyasu M."/>
            <person name="Ushijima N."/>
            <person name="Kawano K."/>
            <person name="Kobayashi E."/>
            <person name="Shiratori Y."/>
            <person name="Masuda Y."/>
            <person name="Senoo K."/>
        </authorList>
    </citation>
    <scope>NUCLEOTIDE SEQUENCE</scope>
    <source>
        <strain evidence="1">Red802</strain>
    </source>
</reference>
<protein>
    <recommendedName>
        <fullName evidence="3">DUF1850 domain-containing protein</fullName>
    </recommendedName>
</protein>
<keyword evidence="2" id="KW-1185">Reference proteome</keyword>
<dbReference type="Proteomes" id="UP001165044">
    <property type="component" value="Unassembled WGS sequence"/>
</dbReference>
<gene>
    <name evidence="1" type="ORF">GETHED_08090</name>
</gene>
<sequence length="170" mass="19614">MRAMWNATKPPLEWVDPMVRVPKYELHAGEEVLARLSLEPLCRTFATVETAEGRWTFKQTGIFTTLVHIREAGVDQDLAVFHPGLLGRGRLRFRDGETFQWRRARHDGGWSFRDRDGRVVLTLRLEPAPPGEPWPRRTRAEVDITAEGRPNPRMPLLTAIGWFLMLLHPL</sequence>
<proteinExistence type="predicted"/>